<sequence length="62" mass="6882">MTEVKRNIMFNKAGGNAGKNSYTYRLSVPVAMIEALGITPDDREVILKIEAGKVIVEKHNSY</sequence>
<proteinExistence type="predicted"/>
<dbReference type="EMBL" id="BK015160">
    <property type="protein sequence ID" value="DAD93476.1"/>
    <property type="molecule type" value="Genomic_DNA"/>
</dbReference>
<organism evidence="1">
    <name type="scientific">Myoviridae sp. ct0wg9</name>
    <dbReference type="NCBI Taxonomy" id="2826600"/>
    <lineage>
        <taxon>Viruses</taxon>
        <taxon>Duplodnaviria</taxon>
        <taxon>Heunggongvirae</taxon>
        <taxon>Uroviricota</taxon>
        <taxon>Caudoviricetes</taxon>
    </lineage>
</organism>
<evidence type="ECO:0000313" key="1">
    <source>
        <dbReference type="EMBL" id="DAD93476.1"/>
    </source>
</evidence>
<protein>
    <submittedName>
        <fullName evidence="1">Toxin SymE, type I toxin-antitoxin system</fullName>
    </submittedName>
</protein>
<reference evidence="1" key="1">
    <citation type="journal article" date="2021" name="Proc. Natl. Acad. Sci. U.S.A.">
        <title>A Catalog of Tens of Thousands of Viruses from Human Metagenomes Reveals Hidden Associations with Chronic Diseases.</title>
        <authorList>
            <person name="Tisza M.J."/>
            <person name="Buck C.B."/>
        </authorList>
    </citation>
    <scope>NUCLEOTIDE SEQUENCE</scope>
    <source>
        <strain evidence="1">Ct0wg9</strain>
    </source>
</reference>
<accession>A0A8S5NGI7</accession>
<name>A0A8S5NGI7_9CAUD</name>